<feature type="region of interest" description="Disordered" evidence="4">
    <location>
        <begin position="39"/>
        <end position="65"/>
    </location>
</feature>
<dbReference type="CDD" id="cd14750">
    <property type="entry name" value="PBP2_TMBP"/>
    <property type="match status" value="1"/>
</dbReference>
<evidence type="ECO:0000256" key="2">
    <source>
        <dbReference type="ARBA" id="ARBA00022448"/>
    </source>
</evidence>
<dbReference type="Pfam" id="PF01547">
    <property type="entry name" value="SBP_bac_1"/>
    <property type="match status" value="1"/>
</dbReference>
<protein>
    <submittedName>
        <fullName evidence="5">ABC transporter substrate-binding protein</fullName>
    </submittedName>
</protein>
<dbReference type="PANTHER" id="PTHR30061:SF50">
    <property type="entry name" value="MALTOSE_MALTODEXTRIN-BINDING PERIPLASMIC PROTEIN"/>
    <property type="match status" value="1"/>
</dbReference>
<feature type="compositionally biased region" description="Gly residues" evidence="4">
    <location>
        <begin position="39"/>
        <end position="49"/>
    </location>
</feature>
<evidence type="ECO:0000256" key="4">
    <source>
        <dbReference type="SAM" id="MobiDB-lite"/>
    </source>
</evidence>
<comment type="similarity">
    <text evidence="1">Belongs to the bacterial solute-binding protein 1 family.</text>
</comment>
<dbReference type="GO" id="GO:0042956">
    <property type="term" value="P:maltodextrin transmembrane transport"/>
    <property type="evidence" value="ECO:0007669"/>
    <property type="project" value="TreeGrafter"/>
</dbReference>
<evidence type="ECO:0000256" key="1">
    <source>
        <dbReference type="ARBA" id="ARBA00008520"/>
    </source>
</evidence>
<gene>
    <name evidence="5" type="ORF">ET475_04690</name>
</gene>
<proteinExistence type="inferred from homology"/>
<dbReference type="AlphaFoldDB" id="A0A4P6ECJ8"/>
<dbReference type="KEGG" id="mprt:ET475_04690"/>
<dbReference type="EMBL" id="CP035494">
    <property type="protein sequence ID" value="QAY59356.1"/>
    <property type="molecule type" value="Genomic_DNA"/>
</dbReference>
<dbReference type="GO" id="GO:0015768">
    <property type="term" value="P:maltose transport"/>
    <property type="evidence" value="ECO:0007669"/>
    <property type="project" value="TreeGrafter"/>
</dbReference>
<evidence type="ECO:0000313" key="5">
    <source>
        <dbReference type="EMBL" id="QAY59356.1"/>
    </source>
</evidence>
<dbReference type="Proteomes" id="UP000293995">
    <property type="component" value="Chromosome"/>
</dbReference>
<dbReference type="SUPFAM" id="SSF53850">
    <property type="entry name" value="Periplasmic binding protein-like II"/>
    <property type="match status" value="1"/>
</dbReference>
<keyword evidence="6" id="KW-1185">Reference proteome</keyword>
<sequence>MHAQWIGQGTRGRPRPLRTIAVVAIAGAAVVGLSACSGGSGGGGSGGSTGNAAGSTPSAAPGNAEKGTITWWASPITTSGTDPRTVLISAFEKAHPGITVTLQSAPNDTDTNRATLTTQISGGGGPDVYMGDVIWPAQFGAHQLAVPLSQYLPQSYWNTFASGLVDGATYQKQVYGAPFFEDQGFLYYRSDLLKKEGLSVPTTWEQLVSDAKKVQAAGDVKYGYVFQGADYEGATCNYMEFLADAGGTVLNDDQTASTLDSDAAVKALTFEQSLVTDGIAPKASSTYQETQAMNAFVAGDALFLRNWDYAYGQSQGSGSKVVGKVGVAPMPTFAGQPTPGYSNIGGWNLYVNPHSKNIAADLTFIQWMTGTDAQTTLGTQFSEIPTNASVRSSSAVQGKNPVLAIVSQTKLVPRPAQTPDYPQVSKAIYTAVNGVLAGSAQPKSAIATASKQIDSALSGGL</sequence>
<keyword evidence="3" id="KW-0732">Signal</keyword>
<name>A0A4P6ECJ8_9MICO</name>
<dbReference type="GO" id="GO:1901982">
    <property type="term" value="F:maltose binding"/>
    <property type="evidence" value="ECO:0007669"/>
    <property type="project" value="TreeGrafter"/>
</dbReference>
<feature type="compositionally biased region" description="Low complexity" evidence="4">
    <location>
        <begin position="50"/>
        <end position="64"/>
    </location>
</feature>
<evidence type="ECO:0000256" key="3">
    <source>
        <dbReference type="ARBA" id="ARBA00022729"/>
    </source>
</evidence>
<dbReference type="Gene3D" id="3.40.190.10">
    <property type="entry name" value="Periplasmic binding protein-like II"/>
    <property type="match status" value="2"/>
</dbReference>
<accession>A0A4P6ECJ8</accession>
<dbReference type="PANTHER" id="PTHR30061">
    <property type="entry name" value="MALTOSE-BINDING PERIPLASMIC PROTEIN"/>
    <property type="match status" value="1"/>
</dbReference>
<dbReference type="InterPro" id="IPR006059">
    <property type="entry name" value="SBP"/>
</dbReference>
<reference evidence="5 6" key="1">
    <citation type="submission" date="2019-01" db="EMBL/GenBank/DDBJ databases">
        <title>Genome sequencing of strain DFW100M-13.</title>
        <authorList>
            <person name="Heo J."/>
            <person name="Kim S.-J."/>
            <person name="Kim J.-S."/>
            <person name="Hong S.-B."/>
            <person name="Kwon S.-W."/>
        </authorList>
    </citation>
    <scope>NUCLEOTIDE SEQUENCE [LARGE SCALE GENOMIC DNA]</scope>
    <source>
        <strain evidence="5 6">DFW100M-13</strain>
    </source>
</reference>
<dbReference type="GO" id="GO:0055052">
    <property type="term" value="C:ATP-binding cassette (ABC) transporter complex, substrate-binding subunit-containing"/>
    <property type="evidence" value="ECO:0007669"/>
    <property type="project" value="TreeGrafter"/>
</dbReference>
<evidence type="ECO:0000313" key="6">
    <source>
        <dbReference type="Proteomes" id="UP000293995"/>
    </source>
</evidence>
<dbReference type="OrthoDB" id="1650177at2"/>
<organism evidence="5 6">
    <name type="scientific">Microbacterium protaetiae</name>
    <dbReference type="NCBI Taxonomy" id="2509458"/>
    <lineage>
        <taxon>Bacteria</taxon>
        <taxon>Bacillati</taxon>
        <taxon>Actinomycetota</taxon>
        <taxon>Actinomycetes</taxon>
        <taxon>Micrococcales</taxon>
        <taxon>Microbacteriaceae</taxon>
        <taxon>Microbacterium</taxon>
    </lineage>
</organism>
<keyword evidence="2" id="KW-0813">Transport</keyword>